<proteinExistence type="predicted"/>
<gene>
    <name evidence="3" type="ORF">ACFQDI_04585</name>
</gene>
<dbReference type="Gene3D" id="3.30.390.10">
    <property type="entry name" value="Enolase-like, N-terminal domain"/>
    <property type="match status" value="1"/>
</dbReference>
<dbReference type="SUPFAM" id="SSF51604">
    <property type="entry name" value="Enolase C-terminal domain-like"/>
    <property type="match status" value="1"/>
</dbReference>
<dbReference type="Gene3D" id="3.20.20.120">
    <property type="entry name" value="Enolase-like C-terminal domain"/>
    <property type="match status" value="1"/>
</dbReference>
<feature type="domain" description="Mandelate racemase/muconate lactonizing enzyme C-terminal" evidence="2">
    <location>
        <begin position="116"/>
        <end position="215"/>
    </location>
</feature>
<dbReference type="PANTHER" id="PTHR48073">
    <property type="entry name" value="O-SUCCINYLBENZOATE SYNTHASE-RELATED"/>
    <property type="match status" value="1"/>
</dbReference>
<dbReference type="Proteomes" id="UP001596052">
    <property type="component" value="Unassembled WGS sequence"/>
</dbReference>
<dbReference type="Pfam" id="PF13378">
    <property type="entry name" value="MR_MLE_C"/>
    <property type="match status" value="1"/>
</dbReference>
<sequence>MNFEIKTLQLTEPFRIAHGTSATREVLRASNGELVTEAPFVPYYGEDPEQTLAVLQQAVLPEKLPRTAALALNLMRHEIICQQTGRPLAAFAESKLGAAAQAAPPGCRSFSIPTDLDAFEDRVREISQQFPVLKLKLGSGDLGLDIATVSVARMAAPDAHLLLDVNGGWDLAEAPLMIEKLAEYSPALIEQPIHHRLGVDAWEELRALLPGSPPPIFADESVQTVEDVRALADFVDGVNIKLLKSGSFDAAVAMVEAAKEQSLQVLLGCMIETSLGTTAAAHLAPWADWIDLDGHFYVTNDDYTGLMYDACGKLMMPNRPGIGAVPR</sequence>
<protein>
    <submittedName>
        <fullName evidence="3">Enolase C-terminal domain-like protein</fullName>
    </submittedName>
</protein>
<name>A0ABW0KN43_9BACT</name>
<evidence type="ECO:0000313" key="3">
    <source>
        <dbReference type="EMBL" id="MFC5454127.1"/>
    </source>
</evidence>
<dbReference type="InterPro" id="IPR029017">
    <property type="entry name" value="Enolase-like_N"/>
</dbReference>
<accession>A0ABW0KN43</accession>
<dbReference type="RefSeq" id="WP_377163882.1">
    <property type="nucleotide sequence ID" value="NZ_JBHSMQ010000001.1"/>
</dbReference>
<dbReference type="SMART" id="SM00922">
    <property type="entry name" value="MR_MLE"/>
    <property type="match status" value="1"/>
</dbReference>
<reference evidence="4" key="1">
    <citation type="journal article" date="2019" name="Int. J. Syst. Evol. Microbiol.">
        <title>The Global Catalogue of Microorganisms (GCM) 10K type strain sequencing project: providing services to taxonomists for standard genome sequencing and annotation.</title>
        <authorList>
            <consortium name="The Broad Institute Genomics Platform"/>
            <consortium name="The Broad Institute Genome Sequencing Center for Infectious Disease"/>
            <person name="Wu L."/>
            <person name="Ma J."/>
        </authorList>
    </citation>
    <scope>NUCLEOTIDE SEQUENCE [LARGE SCALE GENOMIC DNA]</scope>
    <source>
        <strain evidence="4">CGMCC 4.1469</strain>
    </source>
</reference>
<dbReference type="InterPro" id="IPR029065">
    <property type="entry name" value="Enolase_C-like"/>
</dbReference>
<dbReference type="EMBL" id="JBHSMQ010000001">
    <property type="protein sequence ID" value="MFC5454127.1"/>
    <property type="molecule type" value="Genomic_DNA"/>
</dbReference>
<evidence type="ECO:0000256" key="1">
    <source>
        <dbReference type="ARBA" id="ARBA00022723"/>
    </source>
</evidence>
<evidence type="ECO:0000313" key="4">
    <source>
        <dbReference type="Proteomes" id="UP001596052"/>
    </source>
</evidence>
<comment type="caution">
    <text evidence="3">The sequence shown here is derived from an EMBL/GenBank/DDBJ whole genome shotgun (WGS) entry which is preliminary data.</text>
</comment>
<dbReference type="InterPro" id="IPR018110">
    <property type="entry name" value="Mandel_Rmase/mucon_lact_enz_CS"/>
</dbReference>
<dbReference type="PANTHER" id="PTHR48073:SF2">
    <property type="entry name" value="O-SUCCINYLBENZOATE SYNTHASE"/>
    <property type="match status" value="1"/>
</dbReference>
<dbReference type="InterPro" id="IPR036849">
    <property type="entry name" value="Enolase-like_C_sf"/>
</dbReference>
<organism evidence="3 4">
    <name type="scientific">Prosthecobacter fluviatilis</name>
    <dbReference type="NCBI Taxonomy" id="445931"/>
    <lineage>
        <taxon>Bacteria</taxon>
        <taxon>Pseudomonadati</taxon>
        <taxon>Verrucomicrobiota</taxon>
        <taxon>Verrucomicrobiia</taxon>
        <taxon>Verrucomicrobiales</taxon>
        <taxon>Verrucomicrobiaceae</taxon>
        <taxon>Prosthecobacter</taxon>
    </lineage>
</organism>
<dbReference type="PROSITE" id="PS00909">
    <property type="entry name" value="MR_MLE_2"/>
    <property type="match status" value="1"/>
</dbReference>
<keyword evidence="4" id="KW-1185">Reference proteome</keyword>
<dbReference type="InterPro" id="IPR013342">
    <property type="entry name" value="Mandelate_racemase_C"/>
</dbReference>
<evidence type="ECO:0000259" key="2">
    <source>
        <dbReference type="SMART" id="SM00922"/>
    </source>
</evidence>
<keyword evidence="1" id="KW-0479">Metal-binding</keyword>